<accession>X1G8D5</accession>
<name>X1G8D5_9ZZZZ</name>
<organism evidence="1">
    <name type="scientific">marine sediment metagenome</name>
    <dbReference type="NCBI Taxonomy" id="412755"/>
    <lineage>
        <taxon>unclassified sequences</taxon>
        <taxon>metagenomes</taxon>
        <taxon>ecological metagenomes</taxon>
    </lineage>
</organism>
<proteinExistence type="predicted"/>
<dbReference type="EMBL" id="BARU01009747">
    <property type="protein sequence ID" value="GAH41075.1"/>
    <property type="molecule type" value="Genomic_DNA"/>
</dbReference>
<sequence>MLRFNIATSSNAVGNIKHRGTYMTGIVTADNGNGSYDVEIAGSGKSIKNIFTTKKEPDYKIDETVGIVFEYGIKEKRTICGVLRDIKQIEVTASVNSLGV</sequence>
<gene>
    <name evidence="1" type="ORF">S03H2_18754</name>
</gene>
<evidence type="ECO:0000313" key="1">
    <source>
        <dbReference type="EMBL" id="GAH41075.1"/>
    </source>
</evidence>
<dbReference type="AlphaFoldDB" id="X1G8D5"/>
<protein>
    <submittedName>
        <fullName evidence="1">Uncharacterized protein</fullName>
    </submittedName>
</protein>
<comment type="caution">
    <text evidence="1">The sequence shown here is derived from an EMBL/GenBank/DDBJ whole genome shotgun (WGS) entry which is preliminary data.</text>
</comment>
<reference evidence="1" key="1">
    <citation type="journal article" date="2014" name="Front. Microbiol.">
        <title>High frequency of phylogenetically diverse reductive dehalogenase-homologous genes in deep subseafloor sedimentary metagenomes.</title>
        <authorList>
            <person name="Kawai M."/>
            <person name="Futagami T."/>
            <person name="Toyoda A."/>
            <person name="Takaki Y."/>
            <person name="Nishi S."/>
            <person name="Hori S."/>
            <person name="Arai W."/>
            <person name="Tsubouchi T."/>
            <person name="Morono Y."/>
            <person name="Uchiyama I."/>
            <person name="Ito T."/>
            <person name="Fujiyama A."/>
            <person name="Inagaki F."/>
            <person name="Takami H."/>
        </authorList>
    </citation>
    <scope>NUCLEOTIDE SEQUENCE</scope>
    <source>
        <strain evidence="1">Expedition CK06-06</strain>
    </source>
</reference>